<organism evidence="1">
    <name type="scientific">Anguilla anguilla</name>
    <name type="common">European freshwater eel</name>
    <name type="synonym">Muraena anguilla</name>
    <dbReference type="NCBI Taxonomy" id="7936"/>
    <lineage>
        <taxon>Eukaryota</taxon>
        <taxon>Metazoa</taxon>
        <taxon>Chordata</taxon>
        <taxon>Craniata</taxon>
        <taxon>Vertebrata</taxon>
        <taxon>Euteleostomi</taxon>
        <taxon>Actinopterygii</taxon>
        <taxon>Neopterygii</taxon>
        <taxon>Teleostei</taxon>
        <taxon>Anguilliformes</taxon>
        <taxon>Anguillidae</taxon>
        <taxon>Anguilla</taxon>
    </lineage>
</organism>
<dbReference type="EMBL" id="GBXM01093529">
    <property type="protein sequence ID" value="JAH15048.1"/>
    <property type="molecule type" value="Transcribed_RNA"/>
</dbReference>
<evidence type="ECO:0000313" key="1">
    <source>
        <dbReference type="EMBL" id="JAH15048.1"/>
    </source>
</evidence>
<sequence length="53" mass="6072">MMSKVPRTQTLQYQPLSSTIDSTATRQYVNMRTQPQHQCGDALQDTDNTVHFT</sequence>
<reference evidence="1" key="1">
    <citation type="submission" date="2014-11" db="EMBL/GenBank/DDBJ databases">
        <authorList>
            <person name="Amaro Gonzalez C."/>
        </authorList>
    </citation>
    <scope>NUCLEOTIDE SEQUENCE</scope>
</reference>
<accession>A0A0E9QFZ8</accession>
<dbReference type="AlphaFoldDB" id="A0A0E9QFZ8"/>
<proteinExistence type="predicted"/>
<reference evidence="1" key="2">
    <citation type="journal article" date="2015" name="Fish Shellfish Immunol.">
        <title>Early steps in the European eel (Anguilla anguilla)-Vibrio vulnificus interaction in the gills: Role of the RtxA13 toxin.</title>
        <authorList>
            <person name="Callol A."/>
            <person name="Pajuelo D."/>
            <person name="Ebbesson L."/>
            <person name="Teles M."/>
            <person name="MacKenzie S."/>
            <person name="Amaro C."/>
        </authorList>
    </citation>
    <scope>NUCLEOTIDE SEQUENCE</scope>
</reference>
<name>A0A0E9QFZ8_ANGAN</name>
<protein>
    <submittedName>
        <fullName evidence="1">Uncharacterized protein</fullName>
    </submittedName>
</protein>